<evidence type="ECO:0000256" key="4">
    <source>
        <dbReference type="ARBA" id="ARBA00023002"/>
    </source>
</evidence>
<name>A0A418V0F4_RHOPL</name>
<evidence type="ECO:0000256" key="2">
    <source>
        <dbReference type="ARBA" id="ARBA00022642"/>
    </source>
</evidence>
<comment type="catalytic activity">
    <reaction evidence="6">
        <text>L-aspartate + NAD(+) + H2O = oxaloacetate + NH4(+) + NADH + H(+)</text>
        <dbReference type="Rhea" id="RHEA:11788"/>
        <dbReference type="ChEBI" id="CHEBI:15377"/>
        <dbReference type="ChEBI" id="CHEBI:15378"/>
        <dbReference type="ChEBI" id="CHEBI:16452"/>
        <dbReference type="ChEBI" id="CHEBI:28938"/>
        <dbReference type="ChEBI" id="CHEBI:29991"/>
        <dbReference type="ChEBI" id="CHEBI:57540"/>
        <dbReference type="ChEBI" id="CHEBI:57945"/>
        <dbReference type="EC" id="1.4.1.21"/>
    </reaction>
</comment>
<dbReference type="NCBIfam" id="NF009828">
    <property type="entry name" value="PRK13303.1-3"/>
    <property type="match status" value="1"/>
</dbReference>
<dbReference type="NCBIfam" id="NF009827">
    <property type="entry name" value="PRK13303.1-2"/>
    <property type="match status" value="1"/>
</dbReference>
<comment type="function">
    <text evidence="6">Specifically catalyzes the NAD or NADP-dependent dehydrogenation of L-aspartate to iminoaspartate.</text>
</comment>
<dbReference type="GO" id="GO:0009435">
    <property type="term" value="P:NAD+ biosynthetic process"/>
    <property type="evidence" value="ECO:0007669"/>
    <property type="project" value="UniProtKB-UniRule"/>
</dbReference>
<evidence type="ECO:0000256" key="5">
    <source>
        <dbReference type="ARBA" id="ARBA00023027"/>
    </source>
</evidence>
<feature type="active site" evidence="6">
    <location>
        <position position="224"/>
    </location>
</feature>
<feature type="domain" description="Aspartate dehydrogenase" evidence="7">
    <location>
        <begin position="172"/>
        <end position="259"/>
    </location>
</feature>
<evidence type="ECO:0000259" key="7">
    <source>
        <dbReference type="Pfam" id="PF01958"/>
    </source>
</evidence>
<evidence type="ECO:0000313" key="10">
    <source>
        <dbReference type="Proteomes" id="UP000285523"/>
    </source>
</evidence>
<reference evidence="9 10" key="1">
    <citation type="submission" date="2018-09" db="EMBL/GenBank/DDBJ databases">
        <title>Draft genome sequence of Rhodopseudomonas palustris 2.1.18.</title>
        <authorList>
            <person name="Robertson S.L."/>
            <person name="Meyer T.E."/>
            <person name="Kyndt J.A."/>
        </authorList>
    </citation>
    <scope>NUCLEOTIDE SEQUENCE [LARGE SCALE GENOMIC DNA]</scope>
    <source>
        <strain evidence="9 10">2.1.18</strain>
    </source>
</reference>
<evidence type="ECO:0000256" key="1">
    <source>
        <dbReference type="ARBA" id="ARBA00008331"/>
    </source>
</evidence>
<feature type="domain" description="Aspartate/homoserine dehydrogenase NAD-binding" evidence="8">
    <location>
        <begin position="21"/>
        <end position="121"/>
    </location>
</feature>
<protein>
    <recommendedName>
        <fullName evidence="6">L-aspartate dehydrogenase</fullName>
        <ecNumber evidence="6">1.4.1.21</ecNumber>
    </recommendedName>
</protein>
<dbReference type="SUPFAM" id="SSF55347">
    <property type="entry name" value="Glyceraldehyde-3-phosphate dehydrogenase-like, C-terminal domain"/>
    <property type="match status" value="1"/>
</dbReference>
<dbReference type="EC" id="1.4.1.21" evidence="6"/>
<evidence type="ECO:0000313" key="9">
    <source>
        <dbReference type="EMBL" id="RJF69214.1"/>
    </source>
</evidence>
<dbReference type="Gene3D" id="3.30.360.10">
    <property type="entry name" value="Dihydrodipicolinate Reductase, domain 2"/>
    <property type="match status" value="1"/>
</dbReference>
<dbReference type="PIRSF" id="PIRSF005227">
    <property type="entry name" value="Asp_dh_NAD_syn"/>
    <property type="match status" value="1"/>
</dbReference>
<organism evidence="9 10">
    <name type="scientific">Rhodopseudomonas palustris</name>
    <dbReference type="NCBI Taxonomy" id="1076"/>
    <lineage>
        <taxon>Bacteria</taxon>
        <taxon>Pseudomonadati</taxon>
        <taxon>Pseudomonadota</taxon>
        <taxon>Alphaproteobacteria</taxon>
        <taxon>Hyphomicrobiales</taxon>
        <taxon>Nitrobacteraceae</taxon>
        <taxon>Rhodopseudomonas</taxon>
    </lineage>
</organism>
<dbReference type="SUPFAM" id="SSF51735">
    <property type="entry name" value="NAD(P)-binding Rossmann-fold domains"/>
    <property type="match status" value="1"/>
</dbReference>
<accession>A0A418V0F4</accession>
<dbReference type="UniPathway" id="UPA00253">
    <property type="reaction ID" value="UER00456"/>
</dbReference>
<dbReference type="InterPro" id="IPR002811">
    <property type="entry name" value="Asp_DH"/>
</dbReference>
<comment type="miscellaneous">
    <text evidence="6">The iminoaspartate product is unstable in aqueous solution and can decompose to oxaloacetate and ammonia.</text>
</comment>
<comment type="caution">
    <text evidence="9">The sequence shown here is derived from an EMBL/GenBank/DDBJ whole genome shotgun (WGS) entry which is preliminary data.</text>
</comment>
<evidence type="ECO:0000256" key="6">
    <source>
        <dbReference type="HAMAP-Rule" id="MF_01265"/>
    </source>
</evidence>
<dbReference type="Pfam" id="PF03447">
    <property type="entry name" value="NAD_binding_3"/>
    <property type="match status" value="1"/>
</dbReference>
<dbReference type="Proteomes" id="UP000285523">
    <property type="component" value="Unassembled WGS sequence"/>
</dbReference>
<dbReference type="EMBL" id="QYYD01000025">
    <property type="protein sequence ID" value="RJF69214.1"/>
    <property type="molecule type" value="Genomic_DNA"/>
</dbReference>
<dbReference type="GO" id="GO:0016639">
    <property type="term" value="F:oxidoreductase activity, acting on the CH-NH2 group of donors, NAD or NADP as acceptor"/>
    <property type="evidence" value="ECO:0007669"/>
    <property type="project" value="UniProtKB-UniRule"/>
</dbReference>
<dbReference type="Pfam" id="PF01958">
    <property type="entry name" value="Asp_DH_C"/>
    <property type="match status" value="1"/>
</dbReference>
<keyword evidence="4 6" id="KW-0560">Oxidoreductase</keyword>
<dbReference type="InterPro" id="IPR036291">
    <property type="entry name" value="NAD(P)-bd_dom_sf"/>
</dbReference>
<feature type="binding site" evidence="6">
    <location>
        <position position="128"/>
    </location>
    <ligand>
        <name>NAD(+)</name>
        <dbReference type="ChEBI" id="CHEBI:57540"/>
    </ligand>
</feature>
<dbReference type="InterPro" id="IPR011182">
    <property type="entry name" value="L-Asp_DH"/>
</dbReference>
<dbReference type="GO" id="GO:0051287">
    <property type="term" value="F:NAD binding"/>
    <property type="evidence" value="ECO:0007669"/>
    <property type="project" value="UniProtKB-UniRule"/>
</dbReference>
<dbReference type="GO" id="GO:0033735">
    <property type="term" value="F:aspartate dehydrogenase [NAD(P)+] activity"/>
    <property type="evidence" value="ECO:0007669"/>
    <property type="project" value="UniProtKB-EC"/>
</dbReference>
<comment type="pathway">
    <text evidence="6">Cofactor biosynthesis; NAD(+) biosynthesis; iminoaspartate from L-aspartate (dehydrogenase route): step 1/1.</text>
</comment>
<comment type="similarity">
    <text evidence="1 6">Belongs to the L-aspartate dehydrogenase family.</text>
</comment>
<dbReference type="InterPro" id="IPR020626">
    <property type="entry name" value="Asp_DH_prok"/>
</dbReference>
<dbReference type="OrthoDB" id="8456681at2"/>
<evidence type="ECO:0000256" key="3">
    <source>
        <dbReference type="ARBA" id="ARBA00022857"/>
    </source>
</evidence>
<feature type="binding site" evidence="6">
    <location>
        <position position="194"/>
    </location>
    <ligand>
        <name>NAD(+)</name>
        <dbReference type="ChEBI" id="CHEBI:57540"/>
    </ligand>
</feature>
<sequence>MDESRNIFIGSRSAVKIAVIGYGAIGRFLIEQLDAVPDIEITAIYSVPAPADRNDRIVDDLDALLATRPELVVECAGHGALSESGETTLRAGADLLVVSVGALADPALEQRLRTAARAGGRLLIAAGALGGLDALSTAREAGLESVSYVGRKSPAAWSHTPAENMVDLKSITSATTFLECDARTAALQFPQNANVVAALALAGLGFERTQVSLVVDPAANGNTHSFVARGAFGEITTTTRSTTLPANPKTSMLAPYSLVHSIKKRAGLIVV</sequence>
<proteinExistence type="inferred from homology"/>
<dbReference type="PANTHER" id="PTHR31873">
    <property type="entry name" value="L-ASPARTATE DEHYDROGENASE-RELATED"/>
    <property type="match status" value="1"/>
</dbReference>
<evidence type="ECO:0000259" key="8">
    <source>
        <dbReference type="Pfam" id="PF03447"/>
    </source>
</evidence>
<dbReference type="Gene3D" id="3.40.50.720">
    <property type="entry name" value="NAD(P)-binding Rossmann-like Domain"/>
    <property type="match status" value="1"/>
</dbReference>
<dbReference type="AlphaFoldDB" id="A0A418V0F4"/>
<comment type="catalytic activity">
    <reaction evidence="6">
        <text>L-aspartate + NADP(+) + H2O = oxaloacetate + NH4(+) + NADPH + H(+)</text>
        <dbReference type="Rhea" id="RHEA:11784"/>
        <dbReference type="ChEBI" id="CHEBI:15377"/>
        <dbReference type="ChEBI" id="CHEBI:15378"/>
        <dbReference type="ChEBI" id="CHEBI:16452"/>
        <dbReference type="ChEBI" id="CHEBI:28938"/>
        <dbReference type="ChEBI" id="CHEBI:29991"/>
        <dbReference type="ChEBI" id="CHEBI:57783"/>
        <dbReference type="ChEBI" id="CHEBI:58349"/>
        <dbReference type="EC" id="1.4.1.21"/>
    </reaction>
</comment>
<dbReference type="PANTHER" id="PTHR31873:SF6">
    <property type="entry name" value="ASPARTATE DEHYDROGENASE DOMAIN-CONTAINING PROTEIN"/>
    <property type="match status" value="1"/>
</dbReference>
<keyword evidence="3 6" id="KW-0521">NADP</keyword>
<keyword evidence="2 6" id="KW-0662">Pyridine nucleotide biosynthesis</keyword>
<gene>
    <name evidence="6" type="primary">nadX</name>
    <name evidence="9" type="ORF">D4Q52_21015</name>
</gene>
<dbReference type="HAMAP" id="MF_01265">
    <property type="entry name" value="NadX"/>
    <property type="match status" value="1"/>
</dbReference>
<dbReference type="InterPro" id="IPR005106">
    <property type="entry name" value="Asp/hSer_DH_NAD-bd"/>
</dbReference>
<dbReference type="GO" id="GO:0050661">
    <property type="term" value="F:NADP binding"/>
    <property type="evidence" value="ECO:0007669"/>
    <property type="project" value="UniProtKB-UniRule"/>
</dbReference>
<keyword evidence="5 6" id="KW-0520">NAD</keyword>